<name>A0A368GNG3_ANCCA</name>
<dbReference type="Gene3D" id="3.40.33.10">
    <property type="entry name" value="CAP"/>
    <property type="match status" value="1"/>
</dbReference>
<protein>
    <recommendedName>
        <fullName evidence="1">SCP domain-containing protein</fullName>
    </recommendedName>
</protein>
<gene>
    <name evidence="2" type="ORF">ANCCAN_08066</name>
</gene>
<evidence type="ECO:0000259" key="1">
    <source>
        <dbReference type="Pfam" id="PF00188"/>
    </source>
</evidence>
<reference evidence="2 3" key="1">
    <citation type="submission" date="2014-10" db="EMBL/GenBank/DDBJ databases">
        <title>Draft genome of the hookworm Ancylostoma caninum.</title>
        <authorList>
            <person name="Mitreva M."/>
        </authorList>
    </citation>
    <scope>NUCLEOTIDE SEQUENCE [LARGE SCALE GENOMIC DNA]</scope>
    <source>
        <strain evidence="2 3">Baltimore</strain>
    </source>
</reference>
<accession>A0A368GNG3</accession>
<dbReference type="SUPFAM" id="SSF55797">
    <property type="entry name" value="PR-1-like"/>
    <property type="match status" value="1"/>
</dbReference>
<comment type="caution">
    <text evidence="2">The sequence shown here is derived from an EMBL/GenBank/DDBJ whole genome shotgun (WGS) entry which is preliminary data.</text>
</comment>
<dbReference type="InterPro" id="IPR014044">
    <property type="entry name" value="CAP_dom"/>
</dbReference>
<feature type="domain" description="SCP" evidence="1">
    <location>
        <begin position="35"/>
        <end position="129"/>
    </location>
</feature>
<evidence type="ECO:0000313" key="3">
    <source>
        <dbReference type="Proteomes" id="UP000252519"/>
    </source>
</evidence>
<dbReference type="InterPro" id="IPR035940">
    <property type="entry name" value="CAP_sf"/>
</dbReference>
<keyword evidence="3" id="KW-1185">Reference proteome</keyword>
<dbReference type="Proteomes" id="UP000252519">
    <property type="component" value="Unassembled WGS sequence"/>
</dbReference>
<organism evidence="2 3">
    <name type="scientific">Ancylostoma caninum</name>
    <name type="common">Dog hookworm</name>
    <dbReference type="NCBI Taxonomy" id="29170"/>
    <lineage>
        <taxon>Eukaryota</taxon>
        <taxon>Metazoa</taxon>
        <taxon>Ecdysozoa</taxon>
        <taxon>Nematoda</taxon>
        <taxon>Chromadorea</taxon>
        <taxon>Rhabditida</taxon>
        <taxon>Rhabditina</taxon>
        <taxon>Rhabditomorpha</taxon>
        <taxon>Strongyloidea</taxon>
        <taxon>Ancylostomatidae</taxon>
        <taxon>Ancylostomatinae</taxon>
        <taxon>Ancylostoma</taxon>
    </lineage>
</organism>
<sequence>MQHVTKANDNAGKMNNILNFLCQILFYNSSGNAQEWDCKLEEEALNSLTSDDCKKKPQAPSGTTGFFDYVTEDEDRDSGMEMWLSEIEHTKMGVTSGDAVLYQNDNTRNYSNLVRHDATSIGCAKKFCATPIRCAKKSCAKGKGCAKKFCSVNGYSIFCLTNKSPLKTGEIIYKTRT</sequence>
<dbReference type="EMBL" id="JOJR01000090">
    <property type="protein sequence ID" value="RCN45901.1"/>
    <property type="molecule type" value="Genomic_DNA"/>
</dbReference>
<proteinExistence type="predicted"/>
<dbReference type="Pfam" id="PF00188">
    <property type="entry name" value="CAP"/>
    <property type="match status" value="1"/>
</dbReference>
<evidence type="ECO:0000313" key="2">
    <source>
        <dbReference type="EMBL" id="RCN45901.1"/>
    </source>
</evidence>
<dbReference type="AlphaFoldDB" id="A0A368GNG3"/>